<dbReference type="STRING" id="1073325.SAMN05444483_101446"/>
<feature type="transmembrane region" description="Helical" evidence="6">
    <location>
        <begin position="35"/>
        <end position="56"/>
    </location>
</feature>
<dbReference type="RefSeq" id="WP_072876244.1">
    <property type="nucleotide sequence ID" value="NZ_FQVT01000001.1"/>
</dbReference>
<feature type="transmembrane region" description="Helical" evidence="6">
    <location>
        <begin position="314"/>
        <end position="339"/>
    </location>
</feature>
<dbReference type="Proteomes" id="UP000183945">
    <property type="component" value="Unassembled WGS sequence"/>
</dbReference>
<keyword evidence="4 6" id="KW-1133">Transmembrane helix</keyword>
<keyword evidence="5 6" id="KW-0472">Membrane</keyword>
<reference evidence="10" key="1">
    <citation type="submission" date="2016-11" db="EMBL/GenBank/DDBJ databases">
        <authorList>
            <person name="Varghese N."/>
            <person name="Submissions S."/>
        </authorList>
    </citation>
    <scope>NUCLEOTIDE SEQUENCE [LARGE SCALE GENOMIC DNA]</scope>
    <source>
        <strain evidence="10">DSM 24579</strain>
    </source>
</reference>
<evidence type="ECO:0000256" key="6">
    <source>
        <dbReference type="SAM" id="Phobius"/>
    </source>
</evidence>
<organism evidence="9 10">
    <name type="scientific">Salegentibacter echinorum</name>
    <dbReference type="NCBI Taxonomy" id="1073325"/>
    <lineage>
        <taxon>Bacteria</taxon>
        <taxon>Pseudomonadati</taxon>
        <taxon>Bacteroidota</taxon>
        <taxon>Flavobacteriia</taxon>
        <taxon>Flavobacteriales</taxon>
        <taxon>Flavobacteriaceae</taxon>
        <taxon>Salegentibacter</taxon>
    </lineage>
</organism>
<dbReference type="InterPro" id="IPR025857">
    <property type="entry name" value="MacB_PCD"/>
</dbReference>
<gene>
    <name evidence="9" type="ORF">SAMN05444483_101446</name>
</gene>
<keyword evidence="10" id="KW-1185">Reference proteome</keyword>
<evidence type="ECO:0000256" key="3">
    <source>
        <dbReference type="ARBA" id="ARBA00022692"/>
    </source>
</evidence>
<feature type="transmembrane region" description="Helical" evidence="6">
    <location>
        <begin position="727"/>
        <end position="748"/>
    </location>
</feature>
<feature type="transmembrane region" description="Helical" evidence="6">
    <location>
        <begin position="269"/>
        <end position="293"/>
    </location>
</feature>
<sequence length="853" mass="94576">MVNKNKRPHKHSAKAGLGWLFKMAWRDGKASKKKLGLFMASIILGIAAVVSIQSFGVNLKDNIGLKSKALMGADYKIEIDELPNEKTQQIIDSLGGADSREIKFVSMGAFNSTEATRLVEVRGIESGFPFYGALETRPAAAAETFRKKEGALVDATLMLQLGIETGDSIKIGKLQLPVIGKLDAVPGGATLFSSIAPPVLIPYPSIQETDLIQTGSRIGYKYYFKDANTDLERLDRELKPVLDLENANLRTHISTSERLGKRYQNFGKFLNLVAFIALLLGCVGIASAINIYIKEKQSAIAVLKCLGASKKQTFLIYLIQVAIMGLIGGVFGTALGLVLQQIFPWLLEGLLPVDVQPTISWQVIFMGISLGIFMSLLFALYPLIGTLYISPLQALRVQLKENVKSRKAIFLVSLAIFLFIFLFSLWLLENWKYSLAFVWGILITFAILAGIAKLFMQLIKRFFPKNWGFLARQSLLNLFRPQNQTITLILAIGVGTFLISTLYFSKDLLLAQTSVESQANSPNMILLDVQTEQKQAVAETVKNSNLPVLNNIPIVTMRVHSINGKTNMEIKKDSSSQINNWILDHEFRVTYRDSLTHSESLVSGEFIAEANDADPVPISISDNFARDAKVALGDEVVFNIQGLLKNTVVKSIRQVDWSQMQINFSLVFPKGILEKAPQFHVITTKVPNEIASAKLQQSLVKEFPNVSIIDLRQVLSVIEKLLDKISWIINFMAFFSILTGIIVLLGAIRISKFQRIRENVLLRTLGAQNHQIFKIVALEYLFLGLLGAFSGVFLSLISSQLLAALVFETAFTPSLFPFLVVLPGVTLLVLIIGISNSLEIIRKPPLEILRKEV</sequence>
<evidence type="ECO:0000256" key="1">
    <source>
        <dbReference type="ARBA" id="ARBA00004651"/>
    </source>
</evidence>
<dbReference type="InterPro" id="IPR003838">
    <property type="entry name" value="ABC3_permease_C"/>
</dbReference>
<keyword evidence="2" id="KW-1003">Cell membrane</keyword>
<dbReference type="InterPro" id="IPR038766">
    <property type="entry name" value="Membrane_comp_ABC_pdt"/>
</dbReference>
<dbReference type="AlphaFoldDB" id="A0A1M5CC16"/>
<evidence type="ECO:0000256" key="5">
    <source>
        <dbReference type="ARBA" id="ARBA00023136"/>
    </source>
</evidence>
<feature type="transmembrane region" description="Helical" evidence="6">
    <location>
        <begin position="408"/>
        <end position="428"/>
    </location>
</feature>
<feature type="domain" description="ABC3 transporter permease C-terminal" evidence="7">
    <location>
        <begin position="272"/>
        <end position="391"/>
    </location>
</feature>
<feature type="transmembrane region" description="Helical" evidence="6">
    <location>
        <begin position="780"/>
        <end position="803"/>
    </location>
</feature>
<dbReference type="PANTHER" id="PTHR30287:SF1">
    <property type="entry name" value="INNER MEMBRANE PROTEIN"/>
    <property type="match status" value="1"/>
</dbReference>
<evidence type="ECO:0000313" key="10">
    <source>
        <dbReference type="Proteomes" id="UP000183945"/>
    </source>
</evidence>
<dbReference type="Pfam" id="PF02687">
    <property type="entry name" value="FtsX"/>
    <property type="match status" value="2"/>
</dbReference>
<evidence type="ECO:0000259" key="7">
    <source>
        <dbReference type="Pfam" id="PF02687"/>
    </source>
</evidence>
<evidence type="ECO:0000313" key="9">
    <source>
        <dbReference type="EMBL" id="SHF52251.1"/>
    </source>
</evidence>
<comment type="subcellular location">
    <subcellularLocation>
        <location evidence="1">Cell membrane</location>
        <topology evidence="1">Multi-pass membrane protein</topology>
    </subcellularLocation>
</comment>
<evidence type="ECO:0000259" key="8">
    <source>
        <dbReference type="Pfam" id="PF12704"/>
    </source>
</evidence>
<proteinExistence type="predicted"/>
<dbReference type="Pfam" id="PF12704">
    <property type="entry name" value="MacB_PCD"/>
    <property type="match status" value="1"/>
</dbReference>
<dbReference type="GO" id="GO:0005886">
    <property type="term" value="C:plasma membrane"/>
    <property type="evidence" value="ECO:0007669"/>
    <property type="project" value="UniProtKB-SubCell"/>
</dbReference>
<feature type="domain" description="MacB-like periplasmic core" evidence="8">
    <location>
        <begin position="37"/>
        <end position="209"/>
    </location>
</feature>
<feature type="transmembrane region" description="Helical" evidence="6">
    <location>
        <begin position="485"/>
        <end position="504"/>
    </location>
</feature>
<name>A0A1M5CC16_SALEC</name>
<evidence type="ECO:0000256" key="2">
    <source>
        <dbReference type="ARBA" id="ARBA00022475"/>
    </source>
</evidence>
<dbReference type="EMBL" id="FQVT01000001">
    <property type="protein sequence ID" value="SHF52251.1"/>
    <property type="molecule type" value="Genomic_DNA"/>
</dbReference>
<feature type="transmembrane region" description="Helical" evidence="6">
    <location>
        <begin position="815"/>
        <end position="834"/>
    </location>
</feature>
<protein>
    <submittedName>
        <fullName evidence="9">Putative ABC transport system permease protein</fullName>
    </submittedName>
</protein>
<feature type="transmembrane region" description="Helical" evidence="6">
    <location>
        <begin position="434"/>
        <end position="456"/>
    </location>
</feature>
<accession>A0A1M5CC16</accession>
<keyword evidence="3 6" id="KW-0812">Transmembrane</keyword>
<feature type="transmembrane region" description="Helical" evidence="6">
    <location>
        <begin position="359"/>
        <end position="388"/>
    </location>
</feature>
<evidence type="ECO:0000256" key="4">
    <source>
        <dbReference type="ARBA" id="ARBA00022989"/>
    </source>
</evidence>
<feature type="domain" description="ABC3 transporter permease C-terminal" evidence="7">
    <location>
        <begin position="730"/>
        <end position="845"/>
    </location>
</feature>
<dbReference type="PANTHER" id="PTHR30287">
    <property type="entry name" value="MEMBRANE COMPONENT OF PREDICTED ABC SUPERFAMILY METABOLITE UPTAKE TRANSPORTER"/>
    <property type="match status" value="1"/>
</dbReference>